<accession>A0A1S8DGI5</accession>
<protein>
    <submittedName>
        <fullName evidence="2">Uncharacterized protein</fullName>
    </submittedName>
</protein>
<name>A0A1S8DGI5_9GAMM</name>
<proteinExistence type="predicted"/>
<evidence type="ECO:0000313" key="3">
    <source>
        <dbReference type="Proteomes" id="UP000242847"/>
    </source>
</evidence>
<gene>
    <name evidence="2" type="ORF">BXT89_10220</name>
</gene>
<keyword evidence="1" id="KW-0472">Membrane</keyword>
<comment type="caution">
    <text evidence="2">The sequence shown here is derived from an EMBL/GenBank/DDBJ whole genome shotgun (WGS) entry which is preliminary data.</text>
</comment>
<dbReference type="OrthoDB" id="6974541at2"/>
<organism evidence="2 3">
    <name type="scientific">Halopseudomonas pachastrellae</name>
    <dbReference type="NCBI Taxonomy" id="254161"/>
    <lineage>
        <taxon>Bacteria</taxon>
        <taxon>Pseudomonadati</taxon>
        <taxon>Pseudomonadota</taxon>
        <taxon>Gammaproteobacteria</taxon>
        <taxon>Pseudomonadales</taxon>
        <taxon>Pseudomonadaceae</taxon>
        <taxon>Halopseudomonas</taxon>
    </lineage>
</organism>
<evidence type="ECO:0000313" key="2">
    <source>
        <dbReference type="EMBL" id="ONM43959.1"/>
    </source>
</evidence>
<dbReference type="STRING" id="254161.SAMN05216256_10119"/>
<keyword evidence="1" id="KW-0812">Transmembrane</keyword>
<dbReference type="EMBL" id="MUBC01000019">
    <property type="protein sequence ID" value="ONM43959.1"/>
    <property type="molecule type" value="Genomic_DNA"/>
</dbReference>
<evidence type="ECO:0000256" key="1">
    <source>
        <dbReference type="SAM" id="Phobius"/>
    </source>
</evidence>
<keyword evidence="1" id="KW-1133">Transmembrane helix</keyword>
<dbReference type="Proteomes" id="UP000242847">
    <property type="component" value="Unassembled WGS sequence"/>
</dbReference>
<dbReference type="RefSeq" id="WP_083727326.1">
    <property type="nucleotide sequence ID" value="NZ_FOUD01000001.1"/>
</dbReference>
<feature type="transmembrane region" description="Helical" evidence="1">
    <location>
        <begin position="12"/>
        <end position="33"/>
    </location>
</feature>
<reference evidence="2 3" key="1">
    <citation type="submission" date="2017-01" db="EMBL/GenBank/DDBJ databases">
        <title>Draft genome sequence of Pseudomonas pachastrellae type strain CCUG 46540T from a deep sea.</title>
        <authorList>
            <person name="Gomila M."/>
            <person name="Mulet M."/>
            <person name="Lalucat J."/>
            <person name="Garcia-Valdes E."/>
        </authorList>
    </citation>
    <scope>NUCLEOTIDE SEQUENCE [LARGE SCALE GENOMIC DNA]</scope>
    <source>
        <strain evidence="2 3">CCUG 46540</strain>
    </source>
</reference>
<sequence>MSQAQEINKLPLILTAIVTVVLTVAVLHLYGYLNFVNPEKGLELADYRVVTVGSEEAGNLRSNPAKHEAECVDGILVLHASHMNGLSGVLRDNRDRVVRCVNQVVPALEE</sequence>
<keyword evidence="3" id="KW-1185">Reference proteome</keyword>
<dbReference type="AlphaFoldDB" id="A0A1S8DGI5"/>